<dbReference type="SMART" id="SM00345">
    <property type="entry name" value="HTH_GNTR"/>
    <property type="match status" value="1"/>
</dbReference>
<evidence type="ECO:0000256" key="3">
    <source>
        <dbReference type="ARBA" id="ARBA00023163"/>
    </source>
</evidence>
<dbReference type="PANTHER" id="PTHR44846">
    <property type="entry name" value="MANNOSYL-D-GLYCERATE TRANSPORT/METABOLISM SYSTEM REPRESSOR MNGR-RELATED"/>
    <property type="match status" value="1"/>
</dbReference>
<evidence type="ECO:0000313" key="6">
    <source>
        <dbReference type="Proteomes" id="UP001597326"/>
    </source>
</evidence>
<reference evidence="6" key="1">
    <citation type="journal article" date="2019" name="Int. J. Syst. Evol. Microbiol.">
        <title>The Global Catalogue of Microorganisms (GCM) 10K type strain sequencing project: providing services to taxonomists for standard genome sequencing and annotation.</title>
        <authorList>
            <consortium name="The Broad Institute Genomics Platform"/>
            <consortium name="The Broad Institute Genome Sequencing Center for Infectious Disease"/>
            <person name="Wu L."/>
            <person name="Ma J."/>
        </authorList>
    </citation>
    <scope>NUCLEOTIDE SEQUENCE [LARGE SCALE GENOMIC DNA]</scope>
    <source>
        <strain evidence="6">CAIM 431</strain>
    </source>
</reference>
<dbReference type="Gene3D" id="3.40.1410.10">
    <property type="entry name" value="Chorismate lyase-like"/>
    <property type="match status" value="1"/>
</dbReference>
<dbReference type="InterPro" id="IPR036390">
    <property type="entry name" value="WH_DNA-bd_sf"/>
</dbReference>
<dbReference type="Pfam" id="PF00392">
    <property type="entry name" value="GntR"/>
    <property type="match status" value="1"/>
</dbReference>
<keyword evidence="1" id="KW-0805">Transcription regulation</keyword>
<gene>
    <name evidence="5" type="ORF">ACFSCS_04345</name>
</gene>
<sequence length="249" mass="27986">MPTSLPVVVDRTSPVPLYHQLAEQWAAAIRSGTLKPGDPFENELALVARLRLSRPTVRKAMDELVRQGLLVRRRGVGTHVASTVVHRREAFVPLFEELRSSGRQPRTEVLRLQAARPNPVAARALGLARETSLTYLERLRFAEGRPLVVLRSWLPPRFNDVTATDFDEHGLYEVLGWRGVEQAVARQRVAARLPTGRERRLLELPRHAAVLAVTWLSHDAEGQALEYGEHTYRGDSQVLDNTLHRGASL</sequence>
<name>A0ABW4RTK1_9ACTN</name>
<dbReference type="SUPFAM" id="SSF46785">
    <property type="entry name" value="Winged helix' DNA-binding domain"/>
    <property type="match status" value="1"/>
</dbReference>
<evidence type="ECO:0000256" key="2">
    <source>
        <dbReference type="ARBA" id="ARBA00023125"/>
    </source>
</evidence>
<evidence type="ECO:0000313" key="5">
    <source>
        <dbReference type="EMBL" id="MFD1889419.1"/>
    </source>
</evidence>
<keyword evidence="2" id="KW-0238">DNA-binding</keyword>
<dbReference type="Pfam" id="PF07702">
    <property type="entry name" value="UTRA"/>
    <property type="match status" value="1"/>
</dbReference>
<proteinExistence type="predicted"/>
<dbReference type="InterPro" id="IPR036388">
    <property type="entry name" value="WH-like_DNA-bd_sf"/>
</dbReference>
<feature type="domain" description="HTH gntR-type" evidence="4">
    <location>
        <begin position="15"/>
        <end position="83"/>
    </location>
</feature>
<organism evidence="5 6">
    <name type="scientific">Luteococcus peritonei</name>
    <dbReference type="NCBI Taxonomy" id="88874"/>
    <lineage>
        <taxon>Bacteria</taxon>
        <taxon>Bacillati</taxon>
        <taxon>Actinomycetota</taxon>
        <taxon>Actinomycetes</taxon>
        <taxon>Propionibacteriales</taxon>
        <taxon>Propionibacteriaceae</taxon>
        <taxon>Luteococcus</taxon>
    </lineage>
</organism>
<evidence type="ECO:0000256" key="1">
    <source>
        <dbReference type="ARBA" id="ARBA00023015"/>
    </source>
</evidence>
<dbReference type="PANTHER" id="PTHR44846:SF17">
    <property type="entry name" value="GNTR-FAMILY TRANSCRIPTIONAL REGULATOR"/>
    <property type="match status" value="1"/>
</dbReference>
<dbReference type="Gene3D" id="1.10.10.10">
    <property type="entry name" value="Winged helix-like DNA-binding domain superfamily/Winged helix DNA-binding domain"/>
    <property type="match status" value="1"/>
</dbReference>
<comment type="caution">
    <text evidence="5">The sequence shown here is derived from an EMBL/GenBank/DDBJ whole genome shotgun (WGS) entry which is preliminary data.</text>
</comment>
<keyword evidence="6" id="KW-1185">Reference proteome</keyword>
<evidence type="ECO:0000259" key="4">
    <source>
        <dbReference type="PROSITE" id="PS50949"/>
    </source>
</evidence>
<dbReference type="CDD" id="cd07377">
    <property type="entry name" value="WHTH_GntR"/>
    <property type="match status" value="1"/>
</dbReference>
<dbReference type="InterPro" id="IPR000524">
    <property type="entry name" value="Tscrpt_reg_HTH_GntR"/>
</dbReference>
<protein>
    <submittedName>
        <fullName evidence="5">GntR family transcriptional regulator</fullName>
    </submittedName>
</protein>
<dbReference type="SMART" id="SM00866">
    <property type="entry name" value="UTRA"/>
    <property type="match status" value="1"/>
</dbReference>
<dbReference type="Proteomes" id="UP001597326">
    <property type="component" value="Unassembled WGS sequence"/>
</dbReference>
<dbReference type="InterPro" id="IPR011663">
    <property type="entry name" value="UTRA"/>
</dbReference>
<keyword evidence="3" id="KW-0804">Transcription</keyword>
<dbReference type="SUPFAM" id="SSF64288">
    <property type="entry name" value="Chorismate lyase-like"/>
    <property type="match status" value="1"/>
</dbReference>
<dbReference type="InterPro" id="IPR028978">
    <property type="entry name" value="Chorismate_lyase_/UTRA_dom_sf"/>
</dbReference>
<accession>A0ABW4RTK1</accession>
<dbReference type="EMBL" id="JBHUFZ010000009">
    <property type="protein sequence ID" value="MFD1889419.1"/>
    <property type="molecule type" value="Genomic_DNA"/>
</dbReference>
<dbReference type="InterPro" id="IPR050679">
    <property type="entry name" value="Bact_HTH_transcr_reg"/>
</dbReference>
<dbReference type="PROSITE" id="PS50949">
    <property type="entry name" value="HTH_GNTR"/>
    <property type="match status" value="1"/>
</dbReference>
<dbReference type="RefSeq" id="WP_343872149.1">
    <property type="nucleotide sequence ID" value="NZ_BAAAIX010000006.1"/>
</dbReference>